<feature type="domain" description="Integrin alpha second immunoglobulin-like" evidence="19">
    <location>
        <begin position="638"/>
        <end position="778"/>
    </location>
</feature>
<feature type="domain" description="Integrin alpha third immunoglobulin-like" evidence="20">
    <location>
        <begin position="784"/>
        <end position="988"/>
    </location>
</feature>
<dbReference type="Pfam" id="PF08441">
    <property type="entry name" value="Integrin_A_Ig_1"/>
    <property type="match status" value="1"/>
</dbReference>
<evidence type="ECO:0000256" key="7">
    <source>
        <dbReference type="ARBA" id="ARBA00022837"/>
    </source>
</evidence>
<dbReference type="PROSITE" id="PS51470">
    <property type="entry name" value="FG_GAP"/>
    <property type="match status" value="4"/>
</dbReference>
<keyword evidence="4" id="KW-0479">Metal-binding</keyword>
<dbReference type="PRINTS" id="PR01185">
    <property type="entry name" value="INTEGRINA"/>
</dbReference>
<dbReference type="InterPro" id="IPR013519">
    <property type="entry name" value="Int_alpha_beta-p"/>
</dbReference>
<dbReference type="GO" id="GO:0009897">
    <property type="term" value="C:external side of plasma membrane"/>
    <property type="evidence" value="ECO:0007669"/>
    <property type="project" value="Ensembl"/>
</dbReference>
<evidence type="ECO:0000256" key="8">
    <source>
        <dbReference type="ARBA" id="ARBA00022889"/>
    </source>
</evidence>
<dbReference type="Pfam" id="PF20805">
    <property type="entry name" value="Integrin_A_Ig_2"/>
    <property type="match status" value="1"/>
</dbReference>
<dbReference type="InterPro" id="IPR028994">
    <property type="entry name" value="Integrin_alpha_N"/>
</dbReference>
<keyword evidence="7" id="KW-0106">Calcium</keyword>
<feature type="repeat" description="FG-GAP" evidence="15">
    <location>
        <begin position="435"/>
        <end position="498"/>
    </location>
</feature>
<feature type="transmembrane region" description="Helical" evidence="16">
    <location>
        <begin position="1001"/>
        <end position="1022"/>
    </location>
</feature>
<dbReference type="InterPro" id="IPR032695">
    <property type="entry name" value="Integrin_dom_sf"/>
</dbReference>
<keyword evidence="5 16" id="KW-0732">Signal</keyword>
<dbReference type="Pfam" id="PF20806">
    <property type="entry name" value="Integrin_A_Ig_3"/>
    <property type="match status" value="1"/>
</dbReference>
<evidence type="ECO:0000256" key="4">
    <source>
        <dbReference type="ARBA" id="ARBA00022723"/>
    </source>
</evidence>
<dbReference type="Pfam" id="PF00357">
    <property type="entry name" value="Integrin_alpha"/>
    <property type="match status" value="1"/>
</dbReference>
<dbReference type="GO" id="GO:0001525">
    <property type="term" value="P:angiogenesis"/>
    <property type="evidence" value="ECO:0000318"/>
    <property type="project" value="GO_Central"/>
</dbReference>
<protein>
    <submittedName>
        <fullName evidence="21">Integrin subunit alpha 2b</fullName>
    </submittedName>
</protein>
<keyword evidence="22" id="KW-1185">Reference proteome</keyword>
<evidence type="ECO:0000256" key="5">
    <source>
        <dbReference type="ARBA" id="ARBA00022729"/>
    </source>
</evidence>
<dbReference type="InterPro" id="IPR000413">
    <property type="entry name" value="Integrin_alpha"/>
</dbReference>
<dbReference type="Gene3D" id="2.60.40.1510">
    <property type="entry name" value="ntegrin, alpha v. Chain A, domain 3"/>
    <property type="match status" value="1"/>
</dbReference>
<keyword evidence="13 16" id="KW-0675">Receptor</keyword>
<keyword evidence="10 16" id="KW-0401">Integrin</keyword>
<dbReference type="FunCoup" id="A0A6I8N409">
    <property type="interactions" value="703"/>
</dbReference>
<proteinExistence type="inferred from homology"/>
<dbReference type="InParanoid" id="A0A6I8N409"/>
<dbReference type="PANTHER" id="PTHR23220:SF73">
    <property type="entry name" value="INTEGRIN ALPHA-IIB"/>
    <property type="match status" value="1"/>
</dbReference>
<dbReference type="InterPro" id="IPR048285">
    <property type="entry name" value="Integrin_alpha_Ig-like_2"/>
</dbReference>
<evidence type="ECO:0000256" key="12">
    <source>
        <dbReference type="ARBA" id="ARBA00023157"/>
    </source>
</evidence>
<evidence type="ECO:0000256" key="14">
    <source>
        <dbReference type="ARBA" id="ARBA00023180"/>
    </source>
</evidence>
<evidence type="ECO:0000256" key="13">
    <source>
        <dbReference type="ARBA" id="ARBA00023170"/>
    </source>
</evidence>
<feature type="region of interest" description="Disordered" evidence="17">
    <location>
        <begin position="868"/>
        <end position="904"/>
    </location>
</feature>
<keyword evidence="6" id="KW-0677">Repeat</keyword>
<evidence type="ECO:0000256" key="16">
    <source>
        <dbReference type="RuleBase" id="RU003762"/>
    </source>
</evidence>
<keyword evidence="14" id="KW-0325">Glycoprotein</keyword>
<dbReference type="GO" id="GO:0042802">
    <property type="term" value="F:identical protein binding"/>
    <property type="evidence" value="ECO:0007669"/>
    <property type="project" value="Ensembl"/>
</dbReference>
<dbReference type="Gene3D" id="1.20.5.930">
    <property type="entry name" value="Bicelle-embedded integrin alpha(iib) transmembrane segment"/>
    <property type="match status" value="1"/>
</dbReference>
<dbReference type="Gene3D" id="2.130.10.130">
    <property type="entry name" value="Integrin alpha, N-terminal"/>
    <property type="match status" value="1"/>
</dbReference>
<comment type="similarity">
    <text evidence="2 16">Belongs to the integrin alpha chain family.</text>
</comment>
<feature type="repeat" description="FG-GAP" evidence="15">
    <location>
        <begin position="36"/>
        <end position="97"/>
    </location>
</feature>
<dbReference type="RefSeq" id="XP_028930901.1">
    <property type="nucleotide sequence ID" value="XM_029075068.2"/>
</dbReference>
<dbReference type="PANTHER" id="PTHR23220">
    <property type="entry name" value="INTEGRIN ALPHA"/>
    <property type="match status" value="1"/>
</dbReference>
<organism evidence="21 22">
    <name type="scientific">Ornithorhynchus anatinus</name>
    <name type="common">Duckbill platypus</name>
    <dbReference type="NCBI Taxonomy" id="9258"/>
    <lineage>
        <taxon>Eukaryota</taxon>
        <taxon>Metazoa</taxon>
        <taxon>Chordata</taxon>
        <taxon>Craniata</taxon>
        <taxon>Vertebrata</taxon>
        <taxon>Euteleostomi</taxon>
        <taxon>Mammalia</taxon>
        <taxon>Monotremata</taxon>
        <taxon>Ornithorhynchidae</taxon>
        <taxon>Ornithorhynchus</taxon>
    </lineage>
</organism>
<dbReference type="InterPro" id="IPR018184">
    <property type="entry name" value="Integrin_alpha_C_CS"/>
</dbReference>
<evidence type="ECO:0000259" key="18">
    <source>
        <dbReference type="Pfam" id="PF08441"/>
    </source>
</evidence>
<sequence length="1039" mass="113302">MEAAARCPLPALPWGSLPTLWGLLTLLLPARAMNLQATKPTLYAGPSKSHFGFALDFHHDRHLGLGLVVGAPLDVGRQDEETGGVYLCPWAPGGALCSPIKANFEDQTGQMDSVILRTFKGRQGFGSSVASWKGTVVACAPLQHWNAQDGIGEAGETPVGTCFVDQSANGSWAEFSPCRDKLMNEHYVNISIYMNDRRYCQVGFSLAITQAGELLAGAPGGYYFTGLLAQAPLTKIISSYNPANLLWTVPSQKLTEDLFQWEYKDAYRGYSVTVGEFDDDPQTPEIVLGVPNWSTTKGAVEVLNMKYHVLYRLQGDQVASYFGHTVAVTDVNGDRRDDLLVGAPLYMERRADRKLAEVGRVSVFLQRRAIPTLGTPDQLLMGSEVYGRFGSAIAPLGDLDRDGFNDVAVGAPFGGPEGLGRVYVFRGSSDGLEAQPSQALDSPFPRGSAFGFALRGATDIDGNGYPDLLVGAFGANQVAVYRAQPVVVIEARLLVPDVLNPDKKDCVLPQTKLAVSCFTIQLYVNVSGYDIPKKLGLRAEVQLDRQKPRQGRRVLLLDARQGQAGGTSAMLELNPDLEPGSHNIIAFLRDEAEFRDKLSPIVLSLNLTLGDVDRTLPLPPVLHGDTYVQEQTRIVLDCGEDNVCVPQLQLLAKVSGGPLLVGADNMLELQVDAANEGEGAYEAELAVRLPPSAHFMRATTTLQGFEKLICSQKKENESRLVLCELGNPMKKEVRMAVSMLVSVSNLEDAGDRATFWLQLTSKNSQNPTSAPVELDVAIQAAATVELWGNSLPLSLVLPPTLGEAPEERWKLQDLGPKVEHTFEVHNKGPGSVSGLLLLLNFPSRSQEGDVLYVLEVKTQDGLQCTTHPAPDPLGLVSKMPTLTSDSDQVAPEREKREAPSTPLLTSESITLSCGEAPCTQIRCELAQLDRAQRVMITVNTALWMVHLDKRPLDQFVLQSKAWFNVSTLPYSVPAQKLPTGEALVETYLLRVNVEEWEIPTWWVVVGVLGGLLLLALTILAMWKVGFFKRTRPPTEEEEE</sequence>
<dbReference type="FunFam" id="2.60.40.1510:FF:000001">
    <property type="entry name" value="Integrin alpha V"/>
    <property type="match status" value="1"/>
</dbReference>
<dbReference type="FunFam" id="1.20.5.930:FF:000001">
    <property type="entry name" value="Integrin subunit alpha V"/>
    <property type="match status" value="1"/>
</dbReference>
<dbReference type="SUPFAM" id="SSF69318">
    <property type="entry name" value="Integrin alpha N-terminal domain"/>
    <property type="match status" value="1"/>
</dbReference>
<evidence type="ECO:0000256" key="10">
    <source>
        <dbReference type="ARBA" id="ARBA00023037"/>
    </source>
</evidence>
<dbReference type="Proteomes" id="UP000002279">
    <property type="component" value="Chromosome 11"/>
</dbReference>
<gene>
    <name evidence="21" type="primary">ITGA2B</name>
</gene>
<dbReference type="InterPro" id="IPR013649">
    <property type="entry name" value="Integrin_alpha_Ig-like_1"/>
</dbReference>
<evidence type="ECO:0000256" key="1">
    <source>
        <dbReference type="ARBA" id="ARBA00004479"/>
    </source>
</evidence>
<name>A0A6I8N409_ORNAN</name>
<evidence type="ECO:0000256" key="15">
    <source>
        <dbReference type="PROSITE-ProRule" id="PRU00803"/>
    </source>
</evidence>
<keyword evidence="11 16" id="KW-0472">Membrane</keyword>
<dbReference type="FunFam" id="2.60.40.1460:FF:000001">
    <property type="entry name" value="Integrin, alpha V"/>
    <property type="match status" value="1"/>
</dbReference>
<evidence type="ECO:0000256" key="9">
    <source>
        <dbReference type="ARBA" id="ARBA00022989"/>
    </source>
</evidence>
<reference evidence="21" key="2">
    <citation type="submission" date="2025-08" db="UniProtKB">
        <authorList>
            <consortium name="Ensembl"/>
        </authorList>
    </citation>
    <scope>IDENTIFICATION</scope>
    <source>
        <strain evidence="21">Glennie</strain>
    </source>
</reference>
<feature type="repeat" description="FG-GAP" evidence="15">
    <location>
        <begin position="308"/>
        <end position="373"/>
    </location>
</feature>
<dbReference type="Pfam" id="PF01839">
    <property type="entry name" value="FG-GAP"/>
    <property type="match status" value="2"/>
</dbReference>
<dbReference type="Gene3D" id="2.60.40.1530">
    <property type="entry name" value="ntegrin, alpha v. Chain A, domain 4"/>
    <property type="match status" value="1"/>
</dbReference>
<evidence type="ECO:0000259" key="20">
    <source>
        <dbReference type="Pfam" id="PF20806"/>
    </source>
</evidence>
<dbReference type="PROSITE" id="PS00242">
    <property type="entry name" value="INTEGRIN_ALPHA"/>
    <property type="match status" value="1"/>
</dbReference>
<dbReference type="InterPro" id="IPR048286">
    <property type="entry name" value="Integrin_alpha_Ig-like_3"/>
</dbReference>
<feature type="domain" description="Integrin alpha first immunoglubulin-like" evidence="18">
    <location>
        <begin position="483"/>
        <end position="636"/>
    </location>
</feature>
<dbReference type="Bgee" id="ENSOANG00000045365">
    <property type="expression patterns" value="Expressed in liver and 4 other cell types or tissues"/>
</dbReference>
<dbReference type="InterPro" id="IPR013517">
    <property type="entry name" value="FG-GAP"/>
</dbReference>
<reference evidence="21 22" key="1">
    <citation type="journal article" date="2008" name="Nature">
        <title>Genome analysis of the platypus reveals unique signatures of evolution.</title>
        <authorList>
            <person name="Warren W.C."/>
            <person name="Hillier L.W."/>
            <person name="Marshall Graves J.A."/>
            <person name="Birney E."/>
            <person name="Ponting C.P."/>
            <person name="Grutzner F."/>
            <person name="Belov K."/>
            <person name="Miller W."/>
            <person name="Clarke L."/>
            <person name="Chinwalla A.T."/>
            <person name="Yang S.P."/>
            <person name="Heger A."/>
            <person name="Locke D.P."/>
            <person name="Miethke P."/>
            <person name="Waters P.D."/>
            <person name="Veyrunes F."/>
            <person name="Fulton L."/>
            <person name="Fulton B."/>
            <person name="Graves T."/>
            <person name="Wallis J."/>
            <person name="Puente X.S."/>
            <person name="Lopez-Otin C."/>
            <person name="Ordonez G.R."/>
            <person name="Eichler E.E."/>
            <person name="Chen L."/>
            <person name="Cheng Z."/>
            <person name="Deakin J.E."/>
            <person name="Alsop A."/>
            <person name="Thompson K."/>
            <person name="Kirby P."/>
            <person name="Papenfuss A.T."/>
            <person name="Wakefield M.J."/>
            <person name="Olender T."/>
            <person name="Lancet D."/>
            <person name="Huttley G.A."/>
            <person name="Smit A.F."/>
            <person name="Pask A."/>
            <person name="Temple-Smith P."/>
            <person name="Batzer M.A."/>
            <person name="Walker J.A."/>
            <person name="Konkel M.K."/>
            <person name="Harris R.S."/>
            <person name="Whittington C.M."/>
            <person name="Wong E.S."/>
            <person name="Gemmell N.J."/>
            <person name="Buschiazzo E."/>
            <person name="Vargas Jentzsch I.M."/>
            <person name="Merkel A."/>
            <person name="Schmitz J."/>
            <person name="Zemann A."/>
            <person name="Churakov G."/>
            <person name="Kriegs J.O."/>
            <person name="Brosius J."/>
            <person name="Murchison E.P."/>
            <person name="Sachidanandam R."/>
            <person name="Smith C."/>
            <person name="Hannon G.J."/>
            <person name="Tsend-Ayush E."/>
            <person name="McMillan D."/>
            <person name="Attenborough R."/>
            <person name="Rens W."/>
            <person name="Ferguson-Smith M."/>
            <person name="Lefevre C.M."/>
            <person name="Sharp J.A."/>
            <person name="Nicholas K.R."/>
            <person name="Ray D.A."/>
            <person name="Kube M."/>
            <person name="Reinhardt R."/>
            <person name="Pringle T.H."/>
            <person name="Taylor J."/>
            <person name="Jones R.C."/>
            <person name="Nixon B."/>
            <person name="Dacheux J.L."/>
            <person name="Niwa H."/>
            <person name="Sekita Y."/>
            <person name="Huang X."/>
            <person name="Stark A."/>
            <person name="Kheradpour P."/>
            <person name="Kellis M."/>
            <person name="Flicek P."/>
            <person name="Chen Y."/>
            <person name="Webber C."/>
            <person name="Hardison R."/>
            <person name="Nelson J."/>
            <person name="Hallsworth-Pepin K."/>
            <person name="Delehaunty K."/>
            <person name="Markovic C."/>
            <person name="Minx P."/>
            <person name="Feng Y."/>
            <person name="Kremitzki C."/>
            <person name="Mitreva M."/>
            <person name="Glasscock J."/>
            <person name="Wylie T."/>
            <person name="Wohldmann P."/>
            <person name="Thiru P."/>
            <person name="Nhan M.N."/>
            <person name="Pohl C.S."/>
            <person name="Smith S.M."/>
            <person name="Hou S."/>
            <person name="Nefedov M."/>
            <person name="de Jong P.J."/>
            <person name="Renfree M.B."/>
            <person name="Mardis E.R."/>
            <person name="Wilson R.K."/>
        </authorList>
    </citation>
    <scope>NUCLEOTIDE SEQUENCE [LARGE SCALE GENOMIC DNA]</scope>
    <source>
        <strain evidence="21 22">Glennie</strain>
    </source>
</reference>
<dbReference type="GO" id="GO:0009986">
    <property type="term" value="C:cell surface"/>
    <property type="evidence" value="ECO:0000318"/>
    <property type="project" value="GO_Central"/>
</dbReference>
<feature type="repeat" description="FG-GAP" evidence="15">
    <location>
        <begin position="375"/>
        <end position="434"/>
    </location>
</feature>
<dbReference type="OMA" id="LQMDTAN"/>
<dbReference type="GO" id="GO:0098609">
    <property type="term" value="P:cell-cell adhesion"/>
    <property type="evidence" value="ECO:0000318"/>
    <property type="project" value="GO_Central"/>
</dbReference>
<dbReference type="Ensembl" id="ENSOANT00000071897.1">
    <property type="protein sequence ID" value="ENSOANP00000035864.1"/>
    <property type="gene ID" value="ENSOANG00000045365.1"/>
</dbReference>
<feature type="signal peptide" evidence="16">
    <location>
        <begin position="1"/>
        <end position="32"/>
    </location>
</feature>
<evidence type="ECO:0000313" key="21">
    <source>
        <dbReference type="Ensembl" id="ENSOANP00000035864.1"/>
    </source>
</evidence>
<dbReference type="CTD" id="3674"/>
<dbReference type="GeneID" id="114815046"/>
<dbReference type="AlphaFoldDB" id="A0A6I8N409"/>
<dbReference type="SUPFAM" id="SSF69179">
    <property type="entry name" value="Integrin domains"/>
    <property type="match status" value="3"/>
</dbReference>
<keyword evidence="12" id="KW-1015">Disulfide bond</keyword>
<dbReference type="Gene3D" id="2.60.40.1460">
    <property type="entry name" value="Integrin domains. Chain A, domain 2"/>
    <property type="match status" value="1"/>
</dbReference>
<dbReference type="OrthoDB" id="5317514at2759"/>
<dbReference type="SMART" id="SM00191">
    <property type="entry name" value="Int_alpha"/>
    <property type="match status" value="5"/>
</dbReference>
<dbReference type="GO" id="GO:0070442">
    <property type="term" value="C:integrin alphaIIb-beta3 complex"/>
    <property type="evidence" value="ECO:0000318"/>
    <property type="project" value="GO_Central"/>
</dbReference>
<dbReference type="GeneTree" id="ENSGT00940000160724"/>
<evidence type="ECO:0000256" key="2">
    <source>
        <dbReference type="ARBA" id="ARBA00008054"/>
    </source>
</evidence>
<dbReference type="GO" id="GO:0007229">
    <property type="term" value="P:integrin-mediated signaling pathway"/>
    <property type="evidence" value="ECO:0000318"/>
    <property type="project" value="GO_Central"/>
</dbReference>
<dbReference type="GO" id="GO:0038023">
    <property type="term" value="F:signaling receptor activity"/>
    <property type="evidence" value="ECO:0000318"/>
    <property type="project" value="GO_Central"/>
</dbReference>
<dbReference type="GO" id="GO:0007160">
    <property type="term" value="P:cell-matrix adhesion"/>
    <property type="evidence" value="ECO:0007669"/>
    <property type="project" value="Ensembl"/>
</dbReference>
<evidence type="ECO:0000256" key="11">
    <source>
        <dbReference type="ARBA" id="ARBA00023136"/>
    </source>
</evidence>
<evidence type="ECO:0000256" key="6">
    <source>
        <dbReference type="ARBA" id="ARBA00022737"/>
    </source>
</evidence>
<evidence type="ECO:0000313" key="22">
    <source>
        <dbReference type="Proteomes" id="UP000002279"/>
    </source>
</evidence>
<dbReference type="GO" id="GO:0005925">
    <property type="term" value="C:focal adhesion"/>
    <property type="evidence" value="ECO:0007669"/>
    <property type="project" value="Ensembl"/>
</dbReference>
<dbReference type="GO" id="GO:0070062">
    <property type="term" value="C:extracellular exosome"/>
    <property type="evidence" value="ECO:0007669"/>
    <property type="project" value="Ensembl"/>
</dbReference>
<evidence type="ECO:0000256" key="3">
    <source>
        <dbReference type="ARBA" id="ARBA00022692"/>
    </source>
</evidence>
<keyword evidence="3 16" id="KW-0812">Transmembrane</keyword>
<dbReference type="GO" id="GO:0050840">
    <property type="term" value="F:extracellular matrix binding"/>
    <property type="evidence" value="ECO:0007669"/>
    <property type="project" value="Ensembl"/>
</dbReference>
<dbReference type="KEGG" id="oaa:114815046"/>
<keyword evidence="8 16" id="KW-0130">Cell adhesion</keyword>
<feature type="chain" id="PRO_5026372133" evidence="16">
    <location>
        <begin position="33"/>
        <end position="1039"/>
    </location>
</feature>
<accession>A0A6I8N409</accession>
<evidence type="ECO:0000256" key="17">
    <source>
        <dbReference type="SAM" id="MobiDB-lite"/>
    </source>
</evidence>
<comment type="subcellular location">
    <subcellularLocation>
        <location evidence="1 16">Membrane</location>
        <topology evidence="1 16">Single-pass type I membrane protein</topology>
    </subcellularLocation>
</comment>
<keyword evidence="9 16" id="KW-1133">Transmembrane helix</keyword>
<evidence type="ECO:0000259" key="19">
    <source>
        <dbReference type="Pfam" id="PF20805"/>
    </source>
</evidence>
<dbReference type="GO" id="GO:0046872">
    <property type="term" value="F:metal ion binding"/>
    <property type="evidence" value="ECO:0007669"/>
    <property type="project" value="UniProtKB-KW"/>
</dbReference>
<reference evidence="21" key="3">
    <citation type="submission" date="2025-09" db="UniProtKB">
        <authorList>
            <consortium name="Ensembl"/>
        </authorList>
    </citation>
    <scope>IDENTIFICATION</scope>
    <source>
        <strain evidence="21">Glennie</strain>
    </source>
</reference>